<gene>
    <name evidence="2" type="ORF">MELLADRAFT_107455</name>
</gene>
<proteinExistence type="predicted"/>
<evidence type="ECO:0000313" key="3">
    <source>
        <dbReference type="Proteomes" id="UP000001072"/>
    </source>
</evidence>
<reference evidence="3" key="1">
    <citation type="journal article" date="2011" name="Proc. Natl. Acad. Sci. U.S.A.">
        <title>Obligate biotrophy features unraveled by the genomic analysis of rust fungi.</title>
        <authorList>
            <person name="Duplessis S."/>
            <person name="Cuomo C.A."/>
            <person name="Lin Y.-C."/>
            <person name="Aerts A."/>
            <person name="Tisserant E."/>
            <person name="Veneault-Fourrey C."/>
            <person name="Joly D.L."/>
            <person name="Hacquard S."/>
            <person name="Amselem J."/>
            <person name="Cantarel B.L."/>
            <person name="Chiu R."/>
            <person name="Coutinho P.M."/>
            <person name="Feau N."/>
            <person name="Field M."/>
            <person name="Frey P."/>
            <person name="Gelhaye E."/>
            <person name="Goldberg J."/>
            <person name="Grabherr M.G."/>
            <person name="Kodira C.D."/>
            <person name="Kohler A."/>
            <person name="Kuees U."/>
            <person name="Lindquist E.A."/>
            <person name="Lucas S.M."/>
            <person name="Mago R."/>
            <person name="Mauceli E."/>
            <person name="Morin E."/>
            <person name="Murat C."/>
            <person name="Pangilinan J.L."/>
            <person name="Park R."/>
            <person name="Pearson M."/>
            <person name="Quesneville H."/>
            <person name="Rouhier N."/>
            <person name="Sakthikumar S."/>
            <person name="Salamov A.A."/>
            <person name="Schmutz J."/>
            <person name="Selles B."/>
            <person name="Shapiro H."/>
            <person name="Tanguay P."/>
            <person name="Tuskan G.A."/>
            <person name="Henrissat B."/>
            <person name="Van de Peer Y."/>
            <person name="Rouze P."/>
            <person name="Ellis J.G."/>
            <person name="Dodds P.N."/>
            <person name="Schein J.E."/>
            <person name="Zhong S."/>
            <person name="Hamelin R.C."/>
            <person name="Grigoriev I.V."/>
            <person name="Szabo L.J."/>
            <person name="Martin F."/>
        </authorList>
    </citation>
    <scope>NUCLEOTIDE SEQUENCE [LARGE SCALE GENOMIC DNA]</scope>
    <source>
        <strain evidence="3">98AG31 / pathotype 3-4-7</strain>
    </source>
</reference>
<evidence type="ECO:0000313" key="2">
    <source>
        <dbReference type="EMBL" id="EGG05614.1"/>
    </source>
</evidence>
<dbReference type="RefSeq" id="XP_007411103.1">
    <property type="nucleotide sequence ID" value="XM_007411041.1"/>
</dbReference>
<keyword evidence="3" id="KW-1185">Reference proteome</keyword>
<dbReference type="OrthoDB" id="2514264at2759"/>
<sequence length="176" mass="20264">MTWTINYQNFIKAICYKFKYVKLAEWLELHKENVVYEDGTNGPINISKLRNDIKEICFAKARKCDELTFKDNPYAEGGERLDWDHNTGAPKSRQSISRNSSFNSNSSYNQNNNNYMNQSGSKVFQNSYNKQPQSNSNPNVQFDGKKRKGYHGNHFDPNYVRKAKGVEGPTASTSKQ</sequence>
<dbReference type="HOGENOM" id="CLU_130524_0_0_1"/>
<dbReference type="GeneID" id="18923179"/>
<feature type="compositionally biased region" description="Low complexity" evidence="1">
    <location>
        <begin position="92"/>
        <end position="119"/>
    </location>
</feature>
<dbReference type="KEGG" id="mlr:MELLADRAFT_107455"/>
<dbReference type="InParanoid" id="F4RPV7"/>
<protein>
    <submittedName>
        <fullName evidence="2">Uncharacterized protein</fullName>
    </submittedName>
</protein>
<dbReference type="VEuPathDB" id="FungiDB:MELLADRAFT_107455"/>
<dbReference type="Proteomes" id="UP000001072">
    <property type="component" value="Unassembled WGS sequence"/>
</dbReference>
<evidence type="ECO:0000256" key="1">
    <source>
        <dbReference type="SAM" id="MobiDB-lite"/>
    </source>
</evidence>
<accession>F4RPV7</accession>
<feature type="region of interest" description="Disordered" evidence="1">
    <location>
        <begin position="78"/>
        <end position="176"/>
    </location>
</feature>
<feature type="compositionally biased region" description="Polar residues" evidence="1">
    <location>
        <begin position="120"/>
        <end position="140"/>
    </location>
</feature>
<name>F4RPV7_MELLP</name>
<dbReference type="EMBL" id="GL883112">
    <property type="protein sequence ID" value="EGG05614.1"/>
    <property type="molecule type" value="Genomic_DNA"/>
</dbReference>
<organism evidence="3">
    <name type="scientific">Melampsora larici-populina (strain 98AG31 / pathotype 3-4-7)</name>
    <name type="common">Poplar leaf rust fungus</name>
    <dbReference type="NCBI Taxonomy" id="747676"/>
    <lineage>
        <taxon>Eukaryota</taxon>
        <taxon>Fungi</taxon>
        <taxon>Dikarya</taxon>
        <taxon>Basidiomycota</taxon>
        <taxon>Pucciniomycotina</taxon>
        <taxon>Pucciniomycetes</taxon>
        <taxon>Pucciniales</taxon>
        <taxon>Melampsoraceae</taxon>
        <taxon>Melampsora</taxon>
    </lineage>
</organism>
<dbReference type="AlphaFoldDB" id="F4RPV7"/>